<gene>
    <name evidence="1" type="ORF">CEXT_701681</name>
</gene>
<proteinExistence type="predicted"/>
<organism evidence="1 2">
    <name type="scientific">Caerostris extrusa</name>
    <name type="common">Bark spider</name>
    <name type="synonym">Caerostris bankana</name>
    <dbReference type="NCBI Taxonomy" id="172846"/>
    <lineage>
        <taxon>Eukaryota</taxon>
        <taxon>Metazoa</taxon>
        <taxon>Ecdysozoa</taxon>
        <taxon>Arthropoda</taxon>
        <taxon>Chelicerata</taxon>
        <taxon>Arachnida</taxon>
        <taxon>Araneae</taxon>
        <taxon>Araneomorphae</taxon>
        <taxon>Entelegynae</taxon>
        <taxon>Araneoidea</taxon>
        <taxon>Araneidae</taxon>
        <taxon>Caerostris</taxon>
    </lineage>
</organism>
<evidence type="ECO:0000313" key="2">
    <source>
        <dbReference type="Proteomes" id="UP001054945"/>
    </source>
</evidence>
<dbReference type="AlphaFoldDB" id="A0AAV4X1J1"/>
<accession>A0AAV4X1J1</accession>
<name>A0AAV4X1J1_CAEEX</name>
<keyword evidence="2" id="KW-1185">Reference proteome</keyword>
<dbReference type="Proteomes" id="UP001054945">
    <property type="component" value="Unassembled WGS sequence"/>
</dbReference>
<dbReference type="EMBL" id="BPLR01016983">
    <property type="protein sequence ID" value="GIY87840.1"/>
    <property type="molecule type" value="Genomic_DNA"/>
</dbReference>
<comment type="caution">
    <text evidence="1">The sequence shown here is derived from an EMBL/GenBank/DDBJ whole genome shotgun (WGS) entry which is preliminary data.</text>
</comment>
<protein>
    <submittedName>
        <fullName evidence="1">Uncharacterized protein</fullName>
    </submittedName>
</protein>
<evidence type="ECO:0000313" key="1">
    <source>
        <dbReference type="EMBL" id="GIY87840.1"/>
    </source>
</evidence>
<sequence>MWERGPFKGWTAKRKEVDDKAKESFGMTECENSFSKWNLWQVERKTVPSRDSPLSPMLWECSQENLPPNDTARNALHTFSGHFAETGVLSREKHPNVPTEHRFLPLSIPKKECTYSKR</sequence>
<reference evidence="1 2" key="1">
    <citation type="submission" date="2021-06" db="EMBL/GenBank/DDBJ databases">
        <title>Caerostris extrusa draft genome.</title>
        <authorList>
            <person name="Kono N."/>
            <person name="Arakawa K."/>
        </authorList>
    </citation>
    <scope>NUCLEOTIDE SEQUENCE [LARGE SCALE GENOMIC DNA]</scope>
</reference>